<keyword evidence="2" id="KW-1185">Reference proteome</keyword>
<comment type="caution">
    <text evidence="1">The sequence shown here is derived from an EMBL/GenBank/DDBJ whole genome shotgun (WGS) entry which is preliminary data.</text>
</comment>
<gene>
    <name evidence="1" type="ORF">MILVUS5_LOCUS31101</name>
</gene>
<sequence length="474" mass="53855">MLDEAKQYQCFALEIEFSQSRVYVAAVYASTAYLVRRTLWADVTRLQALFVGPWLFVGDFNAVLGAHEKRGKTLPPKISCDDFLQWTIANQLSHLNTIGVHFTWSNGRVGDNFVALCLDRAICNHAWLNQWQSIYCYALYKHSSDHHPLVISHSASDFHHAMPFRFFKVWTAHSDCERLVKEVWEKQVFGNPMACLQLKLKRLKGVLRVWNKNVFGNVDSNVQLAVDEVMRIQSMIDSNGITDEVQQMDCQAKLILSKALLDQDQFCWKLMTSSDQWAVMCRALFLRHGKPASSLFHSSIWHGIKLHFTDVLSNSRWLIGKGDTISFWKDNWLGSSLVGLLNIPLHIHKSLTASVADMIVEGSWIIPSCIAELDTDVVECIHAVVTPKIPLQDRLGKMPTDVNLIQRGCTMVTVCVLCMADSETTPHLFLQCSFAVELWNWLGGMFLIQFNRIDVNAIFQSCNPGWCAQVKDMA</sequence>
<protein>
    <submittedName>
        <fullName evidence="1">Uncharacterized protein</fullName>
    </submittedName>
</protein>
<proteinExistence type="predicted"/>
<organism evidence="1 2">
    <name type="scientific">Trifolium pratense</name>
    <name type="common">Red clover</name>
    <dbReference type="NCBI Taxonomy" id="57577"/>
    <lineage>
        <taxon>Eukaryota</taxon>
        <taxon>Viridiplantae</taxon>
        <taxon>Streptophyta</taxon>
        <taxon>Embryophyta</taxon>
        <taxon>Tracheophyta</taxon>
        <taxon>Spermatophyta</taxon>
        <taxon>Magnoliopsida</taxon>
        <taxon>eudicotyledons</taxon>
        <taxon>Gunneridae</taxon>
        <taxon>Pentapetalae</taxon>
        <taxon>rosids</taxon>
        <taxon>fabids</taxon>
        <taxon>Fabales</taxon>
        <taxon>Fabaceae</taxon>
        <taxon>Papilionoideae</taxon>
        <taxon>50 kb inversion clade</taxon>
        <taxon>NPAAA clade</taxon>
        <taxon>Hologalegina</taxon>
        <taxon>IRL clade</taxon>
        <taxon>Trifolieae</taxon>
        <taxon>Trifolium</taxon>
    </lineage>
</organism>
<evidence type="ECO:0000313" key="2">
    <source>
        <dbReference type="Proteomes" id="UP001177021"/>
    </source>
</evidence>
<dbReference type="Proteomes" id="UP001177021">
    <property type="component" value="Unassembled WGS sequence"/>
</dbReference>
<accession>A0ACB0LD45</accession>
<reference evidence="1" key="1">
    <citation type="submission" date="2023-10" db="EMBL/GenBank/DDBJ databases">
        <authorList>
            <person name="Rodriguez Cubillos JULIANA M."/>
            <person name="De Vega J."/>
        </authorList>
    </citation>
    <scope>NUCLEOTIDE SEQUENCE</scope>
</reference>
<dbReference type="EMBL" id="CASHSV030000513">
    <property type="protein sequence ID" value="CAJ2666288.1"/>
    <property type="molecule type" value="Genomic_DNA"/>
</dbReference>
<evidence type="ECO:0000313" key="1">
    <source>
        <dbReference type="EMBL" id="CAJ2666288.1"/>
    </source>
</evidence>
<name>A0ACB0LD45_TRIPR</name>